<keyword evidence="1" id="KW-1133">Transmembrane helix</keyword>
<keyword evidence="4" id="KW-1185">Reference proteome</keyword>
<sequence>MSSTSVSPDVRRIWRGARIPLALVVLIFAAGALLLLGRGEQTHGALEPGSYEPGGAHALAKLLRDQGVDIRTAHTMAEADDVAGENATLLVTQPDLVPAKRLETLRERSADVVLVTPGTLTLRDSLPLVRREGDSDVGTLSPQCTVAAAVAAGDVTLGGTGYASPGARSCYPGEDGGGTLLQLADAGGTTTLLGSAAPLTNARLAEQGNAALALRLLGAHPRLVWYLPSVSDPGLDDSRKSIFDLIPAGWYYGAAQAGIAVVLLALWRARRLGPVVTEPLPIVVRAAETAEGRARLYRRAKAADHAGETLRKAVRTRLRTALGLPRDADPAALVASVSERTGRAANDVGAVLYGPPVTGDAALVRLAGELDRVEREAGRT</sequence>
<keyword evidence="1" id="KW-0472">Membrane</keyword>
<name>A0ABR9I5P5_9PSEU</name>
<feature type="transmembrane region" description="Helical" evidence="1">
    <location>
        <begin position="21"/>
        <end position="37"/>
    </location>
</feature>
<dbReference type="Proteomes" id="UP000631670">
    <property type="component" value="Unassembled WGS sequence"/>
</dbReference>
<evidence type="ECO:0000313" key="3">
    <source>
        <dbReference type="EMBL" id="MBE1498510.1"/>
    </source>
</evidence>
<proteinExistence type="predicted"/>
<organism evidence="3 4">
    <name type="scientific">Amycolatopsis lexingtonensis</name>
    <dbReference type="NCBI Taxonomy" id="218822"/>
    <lineage>
        <taxon>Bacteria</taxon>
        <taxon>Bacillati</taxon>
        <taxon>Actinomycetota</taxon>
        <taxon>Actinomycetes</taxon>
        <taxon>Pseudonocardiales</taxon>
        <taxon>Pseudonocardiaceae</taxon>
        <taxon>Amycolatopsis</taxon>
    </lineage>
</organism>
<evidence type="ECO:0000313" key="4">
    <source>
        <dbReference type="Proteomes" id="UP000631670"/>
    </source>
</evidence>
<dbReference type="InterPro" id="IPR025646">
    <property type="entry name" value="DUF4350"/>
</dbReference>
<protein>
    <recommendedName>
        <fullName evidence="2">DUF4350 domain-containing protein</fullName>
    </recommendedName>
</protein>
<dbReference type="RefSeq" id="WP_086860284.1">
    <property type="nucleotide sequence ID" value="NZ_JADBEG010000001.1"/>
</dbReference>
<feature type="domain" description="DUF4350" evidence="2">
    <location>
        <begin position="51"/>
        <end position="217"/>
    </location>
</feature>
<gene>
    <name evidence="3" type="ORF">H4696_005610</name>
</gene>
<accession>A0ABR9I5P5</accession>
<dbReference type="Pfam" id="PF14258">
    <property type="entry name" value="DUF4350"/>
    <property type="match status" value="1"/>
</dbReference>
<evidence type="ECO:0000256" key="1">
    <source>
        <dbReference type="SAM" id="Phobius"/>
    </source>
</evidence>
<evidence type="ECO:0000259" key="2">
    <source>
        <dbReference type="Pfam" id="PF14258"/>
    </source>
</evidence>
<reference evidence="3 4" key="1">
    <citation type="submission" date="2020-10" db="EMBL/GenBank/DDBJ databases">
        <title>Sequencing the genomes of 1000 actinobacteria strains.</title>
        <authorList>
            <person name="Klenk H.-P."/>
        </authorList>
    </citation>
    <scope>NUCLEOTIDE SEQUENCE [LARGE SCALE GENOMIC DNA]</scope>
    <source>
        <strain evidence="3 4">DSM 44653</strain>
    </source>
</reference>
<dbReference type="EMBL" id="JADBEG010000001">
    <property type="protein sequence ID" value="MBE1498510.1"/>
    <property type="molecule type" value="Genomic_DNA"/>
</dbReference>
<keyword evidence="1" id="KW-0812">Transmembrane</keyword>
<comment type="caution">
    <text evidence="3">The sequence shown here is derived from an EMBL/GenBank/DDBJ whole genome shotgun (WGS) entry which is preliminary data.</text>
</comment>